<dbReference type="PRINTS" id="PR00157">
    <property type="entry name" value="PLASTOCYANIN"/>
</dbReference>
<dbReference type="CDD" id="cd04220">
    <property type="entry name" value="Halocyanin"/>
    <property type="match status" value="1"/>
</dbReference>
<dbReference type="GeneID" id="70638370"/>
<dbReference type="GO" id="GO:0004129">
    <property type="term" value="F:cytochrome-c oxidase activity"/>
    <property type="evidence" value="ECO:0007669"/>
    <property type="project" value="InterPro"/>
</dbReference>
<dbReference type="NCBIfam" id="TIGR03102">
    <property type="entry name" value="halo_cynanin"/>
    <property type="match status" value="1"/>
</dbReference>
<evidence type="ECO:0000259" key="8">
    <source>
        <dbReference type="PROSITE" id="PS50857"/>
    </source>
</evidence>
<dbReference type="PANTHER" id="PTHR34192">
    <property type="entry name" value="PLASTOCYANIN MAJOR ISOFORM, CHLOROPLASTIC-RELATED"/>
    <property type="match status" value="1"/>
</dbReference>
<dbReference type="Proteomes" id="UP000066737">
    <property type="component" value="Chromosome I"/>
</dbReference>
<dbReference type="PROSITE" id="PS00196">
    <property type="entry name" value="COPPER_BLUE"/>
    <property type="match status" value="1"/>
</dbReference>
<reference evidence="10" key="1">
    <citation type="journal article" date="2016" name="Environ. Microbiol.">
        <title>The complete genome of a viable archaeum isolated from 123-million-year-old rock salt.</title>
        <authorList>
            <person name="Jaakkola S.T."/>
            <person name="Pfeiffer F."/>
            <person name="Ravantti J.J."/>
            <person name="Guo Q."/>
            <person name="Liu Y."/>
            <person name="Chen X."/>
            <person name="Ma H."/>
            <person name="Yang C."/>
            <person name="Oksanen H.M."/>
            <person name="Bamford D.H."/>
        </authorList>
    </citation>
    <scope>NUCLEOTIDE SEQUENCE</scope>
    <source>
        <strain evidence="10">JI20-1</strain>
    </source>
</reference>
<feature type="domain" description="Cytochrome oxidase subunit II copper A binding" evidence="8">
    <location>
        <begin position="90"/>
        <end position="197"/>
    </location>
</feature>
<dbReference type="GO" id="GO:0005507">
    <property type="term" value="F:copper ion binding"/>
    <property type="evidence" value="ECO:0007669"/>
    <property type="project" value="InterPro"/>
</dbReference>
<keyword evidence="4" id="KW-0249">Electron transport</keyword>
<feature type="binding site" evidence="7">
    <location>
        <position position="314"/>
    </location>
    <ligand>
        <name>Cu cation</name>
        <dbReference type="ChEBI" id="CHEBI:23378"/>
    </ligand>
</feature>
<accession>A0A0U5HTA3</accession>
<dbReference type="GO" id="GO:0016491">
    <property type="term" value="F:oxidoreductase activity"/>
    <property type="evidence" value="ECO:0007669"/>
    <property type="project" value="UniProtKB-KW"/>
</dbReference>
<dbReference type="RefSeq" id="WP_238324013.1">
    <property type="nucleotide sequence ID" value="NZ_CEML01000002.1"/>
</dbReference>
<keyword evidence="5 7" id="KW-0186">Copper</keyword>
<protein>
    <submittedName>
        <fullName evidence="9">Cox-type terminal oxidase subunit II / halocyanin</fullName>
        <ecNumber evidence="9">1.9.3.-</ecNumber>
    </submittedName>
</protein>
<dbReference type="EC" id="1.9.3.-" evidence="9"/>
<keyword evidence="3 7" id="KW-0479">Metal-binding</keyword>
<sequence length="326" mass="35712">MSDDEHSPLESPEGNWWNQKVNRRESIWLGISGAWAVSMFGWMLGWTQVGEQNQTGQTYEVSTERFRQKVQSFKESAGTLEVDGEELLVPDGNDVYVGALQWAWDGLPVVLRPGETYKFHLGAYDVQHGFGVRPEGNLSKQISLQILPGYEWVVEMSFDETGTYHVVCNEFCGVGHRTMHGTFVVRDHEPVETGSSSEDSSNAAYDGWFTSDGRGGATDSFGGSPTDATGQSEVTVEVGAEGNGGPYAFAPTAVQVSSGTTVNFEWVSDNHNVLVESQPDGAGWQGVESFENEGYSHSVTFDEQGVYKYYCEPHVGMGMKGVVEVV</sequence>
<proteinExistence type="predicted"/>
<feature type="binding site" evidence="7">
    <location>
        <position position="311"/>
    </location>
    <ligand>
        <name>Cu cation</name>
        <dbReference type="ChEBI" id="CHEBI:23378"/>
    </ligand>
</feature>
<dbReference type="AlphaFoldDB" id="A0A0U5HTA3"/>
<dbReference type="InterPro" id="IPR008972">
    <property type="entry name" value="Cupredoxin"/>
</dbReference>
<comment type="cofactor">
    <cofactor evidence="7">
        <name>Cu(2+)</name>
        <dbReference type="ChEBI" id="CHEBI:29036"/>
    </cofactor>
    <text evidence="7">The crystal structure with reduced Cu(1+) has also been determined.</text>
</comment>
<dbReference type="InterPro" id="IPR002429">
    <property type="entry name" value="CcO_II-like_C"/>
</dbReference>
<evidence type="ECO:0000313" key="9">
    <source>
        <dbReference type="EMBL" id="CQH54448.1"/>
    </source>
</evidence>
<dbReference type="KEGG" id="hhb:Hhub_2086"/>
<keyword evidence="10" id="KW-1185">Reference proteome</keyword>
<name>A0A0U5HTA3_9EURY</name>
<keyword evidence="9" id="KW-0560">Oxidoreductase</keyword>
<dbReference type="InterPro" id="IPR028871">
    <property type="entry name" value="BlueCu_1_BS"/>
</dbReference>
<dbReference type="Gene3D" id="2.60.40.420">
    <property type="entry name" value="Cupredoxins - blue copper proteins"/>
    <property type="match status" value="2"/>
</dbReference>
<dbReference type="InterPro" id="IPR001505">
    <property type="entry name" value="Copper_CuA"/>
</dbReference>
<keyword evidence="6" id="KW-0472">Membrane</keyword>
<dbReference type="InterPro" id="IPR017533">
    <property type="entry name" value="Halocyanin"/>
</dbReference>
<feature type="binding site" evidence="7">
    <location>
        <position position="271"/>
    </location>
    <ligand>
        <name>Cu cation</name>
        <dbReference type="ChEBI" id="CHEBI:23378"/>
    </ligand>
</feature>
<comment type="subcellular location">
    <subcellularLocation>
        <location evidence="1">Membrane</location>
    </subcellularLocation>
</comment>
<dbReference type="EMBL" id="LN831302">
    <property type="protein sequence ID" value="CQH54448.1"/>
    <property type="molecule type" value="Genomic_DNA"/>
</dbReference>
<organism evidence="9 10">
    <name type="scientific">Halobacterium hubeiense</name>
    <dbReference type="NCBI Taxonomy" id="1407499"/>
    <lineage>
        <taxon>Archaea</taxon>
        <taxon>Methanobacteriati</taxon>
        <taxon>Methanobacteriota</taxon>
        <taxon>Stenosarchaea group</taxon>
        <taxon>Halobacteria</taxon>
        <taxon>Halobacteriales</taxon>
        <taxon>Halobacteriaceae</taxon>
        <taxon>Halobacterium</taxon>
    </lineage>
</organism>
<evidence type="ECO:0000256" key="4">
    <source>
        <dbReference type="ARBA" id="ARBA00022982"/>
    </source>
</evidence>
<feature type="binding site" evidence="7">
    <location>
        <position position="319"/>
    </location>
    <ligand>
        <name>Cu cation</name>
        <dbReference type="ChEBI" id="CHEBI:23378"/>
    </ligand>
</feature>
<evidence type="ECO:0000256" key="1">
    <source>
        <dbReference type="ARBA" id="ARBA00004370"/>
    </source>
</evidence>
<evidence type="ECO:0000256" key="7">
    <source>
        <dbReference type="PIRSR" id="PIRSR602387-1"/>
    </source>
</evidence>
<dbReference type="STRING" id="1407499.HHUB_2086"/>
<evidence type="ECO:0000256" key="5">
    <source>
        <dbReference type="ARBA" id="ARBA00023008"/>
    </source>
</evidence>
<dbReference type="InterPro" id="IPR000923">
    <property type="entry name" value="BlueCu_1"/>
</dbReference>
<keyword evidence="2" id="KW-0813">Transport</keyword>
<dbReference type="Pfam" id="PF00127">
    <property type="entry name" value="Copper-bind"/>
    <property type="match status" value="1"/>
</dbReference>
<dbReference type="GO" id="GO:0016020">
    <property type="term" value="C:membrane"/>
    <property type="evidence" value="ECO:0007669"/>
    <property type="project" value="UniProtKB-SubCell"/>
</dbReference>
<gene>
    <name evidence="9" type="primary">coxB2</name>
    <name evidence="9" type="ORF">HHUB_2086</name>
</gene>
<dbReference type="PANTHER" id="PTHR34192:SF10">
    <property type="entry name" value="PLASTOCYANIN MAJOR ISOFORM, CHLOROPLASTIC-RELATED"/>
    <property type="match status" value="1"/>
</dbReference>
<evidence type="ECO:0000256" key="2">
    <source>
        <dbReference type="ARBA" id="ARBA00022448"/>
    </source>
</evidence>
<dbReference type="PROSITE" id="PS00078">
    <property type="entry name" value="COX2"/>
    <property type="match status" value="1"/>
</dbReference>
<evidence type="ECO:0000256" key="6">
    <source>
        <dbReference type="ARBA" id="ARBA00023136"/>
    </source>
</evidence>
<dbReference type="PROSITE" id="PS50857">
    <property type="entry name" value="COX2_CUA"/>
    <property type="match status" value="1"/>
</dbReference>
<dbReference type="SUPFAM" id="SSF49503">
    <property type="entry name" value="Cupredoxins"/>
    <property type="match status" value="2"/>
</dbReference>
<evidence type="ECO:0000256" key="3">
    <source>
        <dbReference type="ARBA" id="ARBA00022723"/>
    </source>
</evidence>
<dbReference type="InterPro" id="IPR002387">
    <property type="entry name" value="Plastocyanin"/>
</dbReference>
<evidence type="ECO:0000313" key="10">
    <source>
        <dbReference type="Proteomes" id="UP000066737"/>
    </source>
</evidence>